<dbReference type="Gene3D" id="1.20.1090.10">
    <property type="entry name" value="Dehydroquinate synthase-like - alpha domain"/>
    <property type="match status" value="1"/>
</dbReference>
<dbReference type="InterPro" id="IPR056798">
    <property type="entry name" value="ADH_Fe_C"/>
</dbReference>
<dbReference type="OrthoDB" id="9815791at2"/>
<comment type="similarity">
    <text evidence="1">Belongs to the iron-containing alcohol dehydrogenase family.</text>
</comment>
<organism evidence="6 7">
    <name type="scientific">Jeotgalicoccus saudimassiliensis</name>
    <dbReference type="NCBI Taxonomy" id="1461582"/>
    <lineage>
        <taxon>Bacteria</taxon>
        <taxon>Bacillati</taxon>
        <taxon>Bacillota</taxon>
        <taxon>Bacilli</taxon>
        <taxon>Bacillales</taxon>
        <taxon>Staphylococcaceae</taxon>
        <taxon>Jeotgalicoccus</taxon>
    </lineage>
</organism>
<dbReference type="PROSITE" id="PS00913">
    <property type="entry name" value="ADH_IRON_1"/>
    <property type="match status" value="1"/>
</dbReference>
<dbReference type="CDD" id="cd08189">
    <property type="entry name" value="Fe-ADH-like"/>
    <property type="match status" value="1"/>
</dbReference>
<dbReference type="Proteomes" id="UP000044136">
    <property type="component" value="Unassembled WGS sequence"/>
</dbReference>
<keyword evidence="2" id="KW-0560">Oxidoreductase</keyword>
<dbReference type="STRING" id="1461582.BN1048_02246"/>
<dbReference type="EMBL" id="CCSE01000001">
    <property type="protein sequence ID" value="CEA03893.1"/>
    <property type="molecule type" value="Genomic_DNA"/>
</dbReference>
<dbReference type="AlphaFoldDB" id="A0A078M8X8"/>
<dbReference type="FunFam" id="1.20.1090.10:FF:000001">
    <property type="entry name" value="Aldehyde-alcohol dehydrogenase"/>
    <property type="match status" value="1"/>
</dbReference>
<name>A0A078M8X8_9STAP</name>
<dbReference type="PANTHER" id="PTHR11496:SF102">
    <property type="entry name" value="ALCOHOL DEHYDROGENASE 4"/>
    <property type="match status" value="1"/>
</dbReference>
<feature type="domain" description="Alcohol dehydrogenase iron-type/glycerol dehydrogenase GldA" evidence="4">
    <location>
        <begin position="25"/>
        <end position="194"/>
    </location>
</feature>
<keyword evidence="3" id="KW-0520">NAD</keyword>
<dbReference type="Gene3D" id="3.40.50.1970">
    <property type="match status" value="1"/>
</dbReference>
<gene>
    <name evidence="6" type="primary">dhaT</name>
    <name evidence="6" type="ORF">BN1048_02246</name>
</gene>
<sequence length="406" mass="44789">MLFKLYSRTYQWIMKNTAHLLDWQPPTVINCVGCISKLAPKLNEKNIKKVLIVTDEGIVNAGLLDKMLESLSEENIIYFIYKGTTANPTTQNIEDAVKVYNDQECEGIIGFGGGSAIDCAKGTGIAAAKQTTDFSRFKGVLKVRKKLPYFIAVPTTAGTGSEATIAAVITDSKTKEKYAVIDTKLMPDAAVLDPELLLGLPQDMTAFSGMDALTHAVEAYINRGNTKQTKMLSEEAIELIYGNLYRSYENGEDIQARTNMQRASYFAGKAFTRAYVGNVHAMAHALGAKYNVQHGQAVSIILPHILEEYGEAVRDKLAHLGDIAQVTAEGDSPRIKAEKFIESIKELNEKMNVGTSFPELNNEDLKVLADAAYKEANPLYPVPVMFSKSDFIRMYKKVMVSKQKEG</sequence>
<keyword evidence="7" id="KW-1185">Reference proteome</keyword>
<protein>
    <submittedName>
        <fullName evidence="6">1,3-propanediol dehydrogenase</fullName>
    </submittedName>
</protein>
<proteinExistence type="inferred from homology"/>
<dbReference type="InterPro" id="IPR018211">
    <property type="entry name" value="ADH_Fe_CS"/>
</dbReference>
<evidence type="ECO:0000313" key="6">
    <source>
        <dbReference type="EMBL" id="CEA03893.1"/>
    </source>
</evidence>
<dbReference type="Pfam" id="PF00465">
    <property type="entry name" value="Fe-ADH"/>
    <property type="match status" value="1"/>
</dbReference>
<reference evidence="6 7" key="1">
    <citation type="submission" date="2014-07" db="EMBL/GenBank/DDBJ databases">
        <authorList>
            <person name="Urmite Genomes Urmite Genomes"/>
        </authorList>
    </citation>
    <scope>NUCLEOTIDE SEQUENCE [LARGE SCALE GENOMIC DNA]</scope>
    <source>
        <strain evidence="6 7">13MG44_air</strain>
    </source>
</reference>
<dbReference type="FunFam" id="3.40.50.1970:FF:000003">
    <property type="entry name" value="Alcohol dehydrogenase, iron-containing"/>
    <property type="match status" value="1"/>
</dbReference>
<evidence type="ECO:0000259" key="4">
    <source>
        <dbReference type="Pfam" id="PF00465"/>
    </source>
</evidence>
<dbReference type="InterPro" id="IPR039697">
    <property type="entry name" value="Alcohol_dehydrogenase_Fe"/>
</dbReference>
<accession>A0A078M8X8</accession>
<evidence type="ECO:0000259" key="5">
    <source>
        <dbReference type="Pfam" id="PF25137"/>
    </source>
</evidence>
<evidence type="ECO:0000256" key="3">
    <source>
        <dbReference type="ARBA" id="ARBA00023027"/>
    </source>
</evidence>
<dbReference type="PROSITE" id="PS00060">
    <property type="entry name" value="ADH_IRON_2"/>
    <property type="match status" value="1"/>
</dbReference>
<dbReference type="HOGENOM" id="CLU_007207_0_0_9"/>
<feature type="domain" description="Fe-containing alcohol dehydrogenase-like C-terminal" evidence="5">
    <location>
        <begin position="205"/>
        <end position="398"/>
    </location>
</feature>
<evidence type="ECO:0000256" key="2">
    <source>
        <dbReference type="ARBA" id="ARBA00023002"/>
    </source>
</evidence>
<dbReference type="SUPFAM" id="SSF56796">
    <property type="entry name" value="Dehydroquinate synthase-like"/>
    <property type="match status" value="1"/>
</dbReference>
<dbReference type="Pfam" id="PF25137">
    <property type="entry name" value="ADH_Fe_C"/>
    <property type="match status" value="1"/>
</dbReference>
<dbReference type="InterPro" id="IPR001670">
    <property type="entry name" value="ADH_Fe/GldA"/>
</dbReference>
<evidence type="ECO:0000313" key="7">
    <source>
        <dbReference type="Proteomes" id="UP000044136"/>
    </source>
</evidence>
<dbReference type="RefSeq" id="WP_035811287.1">
    <property type="nucleotide sequence ID" value="NZ_CCSE01000001.1"/>
</dbReference>
<dbReference type="eggNOG" id="COG1454">
    <property type="taxonomic scope" value="Bacteria"/>
</dbReference>
<dbReference type="GO" id="GO:0004022">
    <property type="term" value="F:alcohol dehydrogenase (NAD+) activity"/>
    <property type="evidence" value="ECO:0007669"/>
    <property type="project" value="TreeGrafter"/>
</dbReference>
<dbReference type="GO" id="GO:0046872">
    <property type="term" value="F:metal ion binding"/>
    <property type="evidence" value="ECO:0007669"/>
    <property type="project" value="InterPro"/>
</dbReference>
<dbReference type="PANTHER" id="PTHR11496">
    <property type="entry name" value="ALCOHOL DEHYDROGENASE"/>
    <property type="match status" value="1"/>
</dbReference>
<evidence type="ECO:0000256" key="1">
    <source>
        <dbReference type="ARBA" id="ARBA00007358"/>
    </source>
</evidence>